<dbReference type="RefSeq" id="WP_121221709.1">
    <property type="nucleotide sequence ID" value="NZ_RBIG01000004.1"/>
</dbReference>
<reference evidence="2 3" key="1">
    <citation type="submission" date="2018-10" db="EMBL/GenBank/DDBJ databases">
        <title>Comparative analysis of microorganisms from saline springs in Andes Mountain Range, Colombia.</title>
        <authorList>
            <person name="Rubin E."/>
        </authorList>
    </citation>
    <scope>NUCLEOTIDE SEQUENCE [LARGE SCALE GENOMIC DNA]</scope>
    <source>
        <strain evidence="2 3">USBA 36</strain>
    </source>
</reference>
<gene>
    <name evidence="2" type="ORF">BCL74_3316</name>
</gene>
<keyword evidence="1" id="KW-0732">Signal</keyword>
<evidence type="ECO:0000313" key="3">
    <source>
        <dbReference type="Proteomes" id="UP000277424"/>
    </source>
</evidence>
<dbReference type="Proteomes" id="UP000277424">
    <property type="component" value="Unassembled WGS sequence"/>
</dbReference>
<organism evidence="2 3">
    <name type="scientific">Oceanibaculum indicum</name>
    <dbReference type="NCBI Taxonomy" id="526216"/>
    <lineage>
        <taxon>Bacteria</taxon>
        <taxon>Pseudomonadati</taxon>
        <taxon>Pseudomonadota</taxon>
        <taxon>Alphaproteobacteria</taxon>
        <taxon>Rhodospirillales</taxon>
        <taxon>Oceanibaculaceae</taxon>
        <taxon>Oceanibaculum</taxon>
    </lineage>
</organism>
<name>A0A420WAG3_9PROT</name>
<proteinExistence type="predicted"/>
<comment type="caution">
    <text evidence="2">The sequence shown here is derived from an EMBL/GenBank/DDBJ whole genome shotgun (WGS) entry which is preliminary data.</text>
</comment>
<feature type="signal peptide" evidence="1">
    <location>
        <begin position="1"/>
        <end position="22"/>
    </location>
</feature>
<dbReference type="AlphaFoldDB" id="A0A420WAG3"/>
<evidence type="ECO:0000313" key="2">
    <source>
        <dbReference type="EMBL" id="RKQ67999.1"/>
    </source>
</evidence>
<sequence>MRLAVILLLAFPVMAVATPAEAAKRFTGAAALSEAGAYISASLAYPKSYYDPGRLAVQLVEVYRGAFMSNVRFRPSLGHQVVLSKGMNQHDAMEDGQCADFRLTVERFSANSLGALAAGETGPLAIDSMDTIFGSICLRSARDVTVDIQSLLLDQPSEGRAAFNRPFGFGGAGGDEGGR</sequence>
<dbReference type="EMBL" id="RBIG01000004">
    <property type="protein sequence ID" value="RKQ67999.1"/>
    <property type="molecule type" value="Genomic_DNA"/>
</dbReference>
<dbReference type="OrthoDB" id="7357298at2"/>
<feature type="chain" id="PRO_5019259378" evidence="1">
    <location>
        <begin position="23"/>
        <end position="179"/>
    </location>
</feature>
<accession>A0A420WAG3</accession>
<evidence type="ECO:0000256" key="1">
    <source>
        <dbReference type="SAM" id="SignalP"/>
    </source>
</evidence>
<protein>
    <submittedName>
        <fullName evidence="2">Uncharacterized protein</fullName>
    </submittedName>
</protein>